<dbReference type="RefSeq" id="WP_150774136.1">
    <property type="nucleotide sequence ID" value="NZ_CABVGZ010000005.1"/>
</dbReference>
<evidence type="ECO:0000313" key="4">
    <source>
        <dbReference type="Proteomes" id="UP000326241"/>
    </source>
</evidence>
<dbReference type="InterPro" id="IPR031893">
    <property type="entry name" value="Phage_tail_APC"/>
</dbReference>
<name>A0A5E6Q892_PSEFL</name>
<organism evidence="3 4">
    <name type="scientific">Pseudomonas fluorescens</name>
    <dbReference type="NCBI Taxonomy" id="294"/>
    <lineage>
        <taxon>Bacteria</taxon>
        <taxon>Pseudomonadati</taxon>
        <taxon>Pseudomonadota</taxon>
        <taxon>Gammaproteobacteria</taxon>
        <taxon>Pseudomonadales</taxon>
        <taxon>Pseudomonadaceae</taxon>
        <taxon>Pseudomonas</taxon>
    </lineage>
</organism>
<evidence type="ECO:0000313" key="3">
    <source>
        <dbReference type="EMBL" id="VVM51427.1"/>
    </source>
</evidence>
<feature type="compositionally biased region" description="Basic residues" evidence="1">
    <location>
        <begin position="125"/>
        <end position="134"/>
    </location>
</feature>
<evidence type="ECO:0000259" key="2">
    <source>
        <dbReference type="Pfam" id="PF16778"/>
    </source>
</evidence>
<proteinExistence type="predicted"/>
<feature type="region of interest" description="Disordered" evidence="1">
    <location>
        <begin position="121"/>
        <end position="141"/>
    </location>
</feature>
<reference evidence="3 4" key="1">
    <citation type="submission" date="2019-09" db="EMBL/GenBank/DDBJ databases">
        <authorList>
            <person name="Chandra G."/>
            <person name="Truman W A."/>
        </authorList>
    </citation>
    <scope>NUCLEOTIDE SEQUENCE [LARGE SCALE GENOMIC DNA]</scope>
    <source>
        <strain evidence="3">PS624</strain>
    </source>
</reference>
<sequence length="141" mass="16299">MKRFYSRTTGNTYLSGYHTSLPDDAVEIDEARYESVIANPVAGTERSHDDHGLPILVELTALSDEQTSAEAKAWRDQEFNRVTWLRDRHRDEVELMKATTLSDAEYLTLLTYLQALRKWPQAKKFPAKRSRPKKPAWMTAE</sequence>
<dbReference type="Pfam" id="PF16778">
    <property type="entry name" value="Phage_tail_APC"/>
    <property type="match status" value="1"/>
</dbReference>
<dbReference type="AlphaFoldDB" id="A0A5E6Q892"/>
<gene>
    <name evidence="3" type="ORF">PS624_00806</name>
</gene>
<protein>
    <recommendedName>
        <fullName evidence="2">Phage tail assembly chaperone-like domain-containing protein</fullName>
    </recommendedName>
</protein>
<dbReference type="Proteomes" id="UP000326241">
    <property type="component" value="Unassembled WGS sequence"/>
</dbReference>
<evidence type="ECO:0000256" key="1">
    <source>
        <dbReference type="SAM" id="MobiDB-lite"/>
    </source>
</evidence>
<accession>A0A5E6Q892</accession>
<dbReference type="EMBL" id="CABVGZ010000005">
    <property type="protein sequence ID" value="VVM51427.1"/>
    <property type="molecule type" value="Genomic_DNA"/>
</dbReference>
<feature type="domain" description="Phage tail assembly chaperone-like" evidence="2">
    <location>
        <begin position="70"/>
        <end position="136"/>
    </location>
</feature>